<protein>
    <submittedName>
        <fullName evidence="7">Sigma-70 family RNA polymerase sigma factor</fullName>
    </submittedName>
</protein>
<dbReference type="Pfam" id="PF08281">
    <property type="entry name" value="Sigma70_r4_2"/>
    <property type="match status" value="1"/>
</dbReference>
<keyword evidence="4" id="KW-0804">Transcription</keyword>
<feature type="domain" description="RNA polymerase sigma-70 region 2" evidence="5">
    <location>
        <begin position="12"/>
        <end position="76"/>
    </location>
</feature>
<dbReference type="InterPro" id="IPR036388">
    <property type="entry name" value="WH-like_DNA-bd_sf"/>
</dbReference>
<evidence type="ECO:0000259" key="5">
    <source>
        <dbReference type="Pfam" id="PF04542"/>
    </source>
</evidence>
<dbReference type="SUPFAM" id="SSF88946">
    <property type="entry name" value="Sigma2 domain of RNA polymerase sigma factors"/>
    <property type="match status" value="1"/>
</dbReference>
<evidence type="ECO:0000313" key="8">
    <source>
        <dbReference type="Proteomes" id="UP001049200"/>
    </source>
</evidence>
<keyword evidence="2" id="KW-0805">Transcription regulation</keyword>
<dbReference type="PANTHER" id="PTHR43133">
    <property type="entry name" value="RNA POLYMERASE ECF-TYPE SIGMA FACTO"/>
    <property type="match status" value="1"/>
</dbReference>
<evidence type="ECO:0000256" key="2">
    <source>
        <dbReference type="ARBA" id="ARBA00023015"/>
    </source>
</evidence>
<dbReference type="PANTHER" id="PTHR43133:SF63">
    <property type="entry name" value="RNA POLYMERASE SIGMA FACTOR FECI-RELATED"/>
    <property type="match status" value="1"/>
</dbReference>
<feature type="domain" description="RNA polymerase sigma factor 70 region 4 type 2" evidence="6">
    <location>
        <begin position="108"/>
        <end position="160"/>
    </location>
</feature>
<keyword evidence="8" id="KW-1185">Reference proteome</keyword>
<name>A0ABS6QQH2_9PSED</name>
<dbReference type="Proteomes" id="UP001049200">
    <property type="component" value="Unassembled WGS sequence"/>
</dbReference>
<dbReference type="InterPro" id="IPR013324">
    <property type="entry name" value="RNA_pol_sigma_r3/r4-like"/>
</dbReference>
<dbReference type="RefSeq" id="WP_150703147.1">
    <property type="nucleotide sequence ID" value="NZ_JAHSTU010000003.1"/>
</dbReference>
<reference evidence="7" key="1">
    <citation type="submission" date="2021-06" db="EMBL/GenBank/DDBJ databases">
        <title>Updating the genus Pseudomonas: Description of 43 new species and partition of the Pseudomonas putida group.</title>
        <authorList>
            <person name="Girard L."/>
            <person name="Lood C."/>
            <person name="Vandamme P."/>
            <person name="Rokni-Zadeh H."/>
            <person name="Van Noort V."/>
            <person name="Hofte M."/>
            <person name="Lavigne R."/>
            <person name="De Mot R."/>
        </authorList>
    </citation>
    <scope>NUCLEOTIDE SEQUENCE</scope>
    <source>
        <strain evidence="7">SWRI74</strain>
    </source>
</reference>
<dbReference type="SUPFAM" id="SSF88659">
    <property type="entry name" value="Sigma3 and sigma4 domains of RNA polymerase sigma factors"/>
    <property type="match status" value="1"/>
</dbReference>
<comment type="similarity">
    <text evidence="1">Belongs to the sigma-70 factor family. ECF subfamily.</text>
</comment>
<dbReference type="InterPro" id="IPR013325">
    <property type="entry name" value="RNA_pol_sigma_r2"/>
</dbReference>
<dbReference type="Gene3D" id="1.10.10.10">
    <property type="entry name" value="Winged helix-like DNA-binding domain superfamily/Winged helix DNA-binding domain"/>
    <property type="match status" value="1"/>
</dbReference>
<proteinExistence type="inferred from homology"/>
<organism evidence="7 8">
    <name type="scientific">Pseudomonas azerbaijanoccidentalis</name>
    <dbReference type="NCBI Taxonomy" id="2842347"/>
    <lineage>
        <taxon>Bacteria</taxon>
        <taxon>Pseudomonadati</taxon>
        <taxon>Pseudomonadota</taxon>
        <taxon>Gammaproteobacteria</taxon>
        <taxon>Pseudomonadales</taxon>
        <taxon>Pseudomonadaceae</taxon>
        <taxon>Pseudomonas</taxon>
    </lineage>
</organism>
<dbReference type="Gene3D" id="1.10.1740.10">
    <property type="match status" value="1"/>
</dbReference>
<dbReference type="Pfam" id="PF04542">
    <property type="entry name" value="Sigma70_r2"/>
    <property type="match status" value="1"/>
</dbReference>
<accession>A0ABS6QQH2</accession>
<sequence length="170" mass="19803">MVQDRTRAGVMLENYYRELVCFLNAKLGNRQVAEDVVHDAYLRVLERSSDTPIEQPRAFLYRTALNLVIDDHRRNALRQVESLDVLDNEERYFSPSPLSSLDHGQRLDMLQRALAELPRLCRESFLLRKIEGLSHPEIAEQLGISKALVEKHIVNAMKHCRVRMLQWDAH</sequence>
<evidence type="ECO:0000256" key="4">
    <source>
        <dbReference type="ARBA" id="ARBA00023163"/>
    </source>
</evidence>
<evidence type="ECO:0000313" key="7">
    <source>
        <dbReference type="EMBL" id="MBV4520930.1"/>
    </source>
</evidence>
<comment type="caution">
    <text evidence="7">The sequence shown here is derived from an EMBL/GenBank/DDBJ whole genome shotgun (WGS) entry which is preliminary data.</text>
</comment>
<dbReference type="InterPro" id="IPR007627">
    <property type="entry name" value="RNA_pol_sigma70_r2"/>
</dbReference>
<dbReference type="NCBIfam" id="TIGR02937">
    <property type="entry name" value="sigma70-ECF"/>
    <property type="match status" value="1"/>
</dbReference>
<evidence type="ECO:0000259" key="6">
    <source>
        <dbReference type="Pfam" id="PF08281"/>
    </source>
</evidence>
<dbReference type="InterPro" id="IPR039425">
    <property type="entry name" value="RNA_pol_sigma-70-like"/>
</dbReference>
<dbReference type="InterPro" id="IPR013249">
    <property type="entry name" value="RNA_pol_sigma70_r4_t2"/>
</dbReference>
<dbReference type="InterPro" id="IPR014284">
    <property type="entry name" value="RNA_pol_sigma-70_dom"/>
</dbReference>
<keyword evidence="3" id="KW-0731">Sigma factor</keyword>
<dbReference type="NCBIfam" id="NF009179">
    <property type="entry name" value="PRK12527.1"/>
    <property type="match status" value="1"/>
</dbReference>
<evidence type="ECO:0000256" key="1">
    <source>
        <dbReference type="ARBA" id="ARBA00010641"/>
    </source>
</evidence>
<dbReference type="EMBL" id="JAHSTU010000003">
    <property type="protein sequence ID" value="MBV4520930.1"/>
    <property type="molecule type" value="Genomic_DNA"/>
</dbReference>
<gene>
    <name evidence="7" type="ORF">KVG88_12725</name>
</gene>
<evidence type="ECO:0000256" key="3">
    <source>
        <dbReference type="ARBA" id="ARBA00023082"/>
    </source>
</evidence>